<reference evidence="1 2" key="1">
    <citation type="submission" date="2018-09" db="EMBL/GenBank/DDBJ databases">
        <title>Alcanivorax profundi sp. nov., isolated from 1000 m-depth seawater of the Mariana Trench.</title>
        <authorList>
            <person name="Liu J."/>
        </authorList>
    </citation>
    <scope>NUCLEOTIDE SEQUENCE [LARGE SCALE GENOMIC DNA]</scope>
    <source>
        <strain evidence="1 2">MTEO17</strain>
    </source>
</reference>
<proteinExistence type="predicted"/>
<dbReference type="Proteomes" id="UP000283734">
    <property type="component" value="Unassembled WGS sequence"/>
</dbReference>
<organism evidence="1 2">
    <name type="scientific">Alcanivorax profundi</name>
    <dbReference type="NCBI Taxonomy" id="2338368"/>
    <lineage>
        <taxon>Bacteria</taxon>
        <taxon>Pseudomonadati</taxon>
        <taxon>Pseudomonadota</taxon>
        <taxon>Gammaproteobacteria</taxon>
        <taxon>Oceanospirillales</taxon>
        <taxon>Alcanivoracaceae</taxon>
        <taxon>Alcanivorax</taxon>
    </lineage>
</organism>
<gene>
    <name evidence="1" type="ORF">D4A39_04205</name>
</gene>
<name>A0A418Y449_9GAMM</name>
<accession>A0A418Y449</accession>
<keyword evidence="2" id="KW-1185">Reference proteome</keyword>
<evidence type="ECO:0000313" key="2">
    <source>
        <dbReference type="Proteomes" id="UP000283734"/>
    </source>
</evidence>
<protein>
    <submittedName>
        <fullName evidence="1">Uncharacterized protein</fullName>
    </submittedName>
</protein>
<comment type="caution">
    <text evidence="1">The sequence shown here is derived from an EMBL/GenBank/DDBJ whole genome shotgun (WGS) entry which is preliminary data.</text>
</comment>
<evidence type="ECO:0000313" key="1">
    <source>
        <dbReference type="EMBL" id="RJG20308.1"/>
    </source>
</evidence>
<dbReference type="EMBL" id="QYYA01000001">
    <property type="protein sequence ID" value="RJG20308.1"/>
    <property type="molecule type" value="Genomic_DNA"/>
</dbReference>
<sequence>MDVTHGVRPEPMG</sequence>